<evidence type="ECO:0000313" key="2">
    <source>
        <dbReference type="EMBL" id="APT55979.1"/>
    </source>
</evidence>
<dbReference type="STRING" id="257708.RGI145_01475"/>
<feature type="region of interest" description="Disordered" evidence="1">
    <location>
        <begin position="1"/>
        <end position="34"/>
    </location>
</feature>
<gene>
    <name evidence="2" type="ORF">RGI145_01475</name>
</gene>
<dbReference type="Proteomes" id="UP000185494">
    <property type="component" value="Chromosome 1"/>
</dbReference>
<protein>
    <submittedName>
        <fullName evidence="2">Uncharacterized protein</fullName>
    </submittedName>
</protein>
<evidence type="ECO:0000313" key="3">
    <source>
        <dbReference type="Proteomes" id="UP000185494"/>
    </source>
</evidence>
<organism evidence="2 3">
    <name type="scientific">Roseomonas gilardii</name>
    <dbReference type="NCBI Taxonomy" id="257708"/>
    <lineage>
        <taxon>Bacteria</taxon>
        <taxon>Pseudomonadati</taxon>
        <taxon>Pseudomonadota</taxon>
        <taxon>Alphaproteobacteria</taxon>
        <taxon>Acetobacterales</taxon>
        <taxon>Roseomonadaceae</taxon>
        <taxon>Roseomonas</taxon>
    </lineage>
</organism>
<evidence type="ECO:0000256" key="1">
    <source>
        <dbReference type="SAM" id="MobiDB-lite"/>
    </source>
</evidence>
<sequence>MSEEQPGQKRGLSGAMKNSSQMLRNGLNRLRRSPDELLAHLDAKARKAMERLRTRRRWEA</sequence>
<dbReference type="EMBL" id="CP015583">
    <property type="protein sequence ID" value="APT55979.1"/>
    <property type="molecule type" value="Genomic_DNA"/>
</dbReference>
<proteinExistence type="predicted"/>
<dbReference type="KEGG" id="rgi:RGI145_01475"/>
<accession>A0A1L7ABG6</accession>
<reference evidence="2 3" key="1">
    <citation type="submission" date="2016-05" db="EMBL/GenBank/DDBJ databases">
        <title>Complete Genome and Methylome Analysis of Psychrotrophic Bacterial Isolates from Antarctic Lake Untersee.</title>
        <authorList>
            <person name="Fomenkov A."/>
            <person name="Akimov V.N."/>
            <person name="Vasilyeva L.V."/>
            <person name="Andersen D."/>
            <person name="Vincze T."/>
            <person name="Roberts R.J."/>
        </authorList>
    </citation>
    <scope>NUCLEOTIDE SEQUENCE [LARGE SCALE GENOMIC DNA]</scope>
    <source>
        <strain evidence="2 3">U14-5</strain>
    </source>
</reference>
<dbReference type="AlphaFoldDB" id="A0A1L7ABG6"/>
<dbReference type="RefSeq" id="WP_075796936.1">
    <property type="nucleotide sequence ID" value="NZ_CP015583.1"/>
</dbReference>
<name>A0A1L7ABG6_9PROT</name>